<sequence length="386" mass="41844">MRRRDLIRGALLAGVLPGTLTAGTPLAPAPGPRPRTLVLLELKGGNDGLNTLVPFRDPNYARLRPRLALDSTSLLPLDDAAALHPALRPLMPAWDDGELAWLQNVGYPAPNRSHFRSMDIWETGSDATEVLATGWLTRSLPQGSNPGVPDVVILGGDEGPARGGGLEVISLQTPEQFVRAARQLQALEPPARGPDALAHLLAVRASIRQAGVEFQASIERLEEPPLAFPSTPLGRQLQQVARMLNAGMAIPVYKVRIGSFDTHSQQLTRHAALLTQLAEALAVFRATLKQTGDWDRVLVMSYSEFGRRAAENASAGTDHGAAAPHFALGGRVKGGLYGTAPDLTTLDRGDPVQTTDYRQLYATIAERWWRQPAPAFQTRFPVMEWI</sequence>
<dbReference type="PANTHER" id="PTHR43737:SF1">
    <property type="entry name" value="DUF1501 DOMAIN-CONTAINING PROTEIN"/>
    <property type="match status" value="1"/>
</dbReference>
<comment type="caution">
    <text evidence="1">The sequence shown here is derived from an EMBL/GenBank/DDBJ whole genome shotgun (WGS) entry which is preliminary data.</text>
</comment>
<organism evidence="1 2">
    <name type="scientific">Thiocapsa imhoffii</name>
    <dbReference type="NCBI Taxonomy" id="382777"/>
    <lineage>
        <taxon>Bacteria</taxon>
        <taxon>Pseudomonadati</taxon>
        <taxon>Pseudomonadota</taxon>
        <taxon>Gammaproteobacteria</taxon>
        <taxon>Chromatiales</taxon>
        <taxon>Chromatiaceae</taxon>
        <taxon>Thiocapsa</taxon>
    </lineage>
</organism>
<keyword evidence="2" id="KW-1185">Reference proteome</keyword>
<evidence type="ECO:0008006" key="3">
    <source>
        <dbReference type="Google" id="ProtNLM"/>
    </source>
</evidence>
<dbReference type="Pfam" id="PF07394">
    <property type="entry name" value="DUF1501"/>
    <property type="match status" value="1"/>
</dbReference>
<protein>
    <recommendedName>
        <fullName evidence="3">DUF1501 domain-containing protein</fullName>
    </recommendedName>
</protein>
<evidence type="ECO:0000313" key="2">
    <source>
        <dbReference type="Proteomes" id="UP001138802"/>
    </source>
</evidence>
<dbReference type="InterPro" id="IPR010869">
    <property type="entry name" value="DUF1501"/>
</dbReference>
<proteinExistence type="predicted"/>
<name>A0A9X0WKS0_9GAMM</name>
<gene>
    <name evidence="1" type="ORF">CKO25_18225</name>
</gene>
<reference evidence="1 2" key="1">
    <citation type="journal article" date="2020" name="Microorganisms">
        <title>Osmotic Adaptation and Compatible Solute Biosynthesis of Phototrophic Bacteria as Revealed from Genome Analyses.</title>
        <authorList>
            <person name="Imhoff J.F."/>
            <person name="Rahn T."/>
            <person name="Kunzel S."/>
            <person name="Keller A."/>
            <person name="Neulinger S.C."/>
        </authorList>
    </citation>
    <scope>NUCLEOTIDE SEQUENCE [LARGE SCALE GENOMIC DNA]</scope>
    <source>
        <strain evidence="1 2">DSM 21303</strain>
    </source>
</reference>
<dbReference type="InterPro" id="IPR006311">
    <property type="entry name" value="TAT_signal"/>
</dbReference>
<evidence type="ECO:0000313" key="1">
    <source>
        <dbReference type="EMBL" id="MBK1646546.1"/>
    </source>
</evidence>
<dbReference type="Proteomes" id="UP001138802">
    <property type="component" value="Unassembled WGS sequence"/>
</dbReference>
<dbReference type="PANTHER" id="PTHR43737">
    <property type="entry name" value="BLL7424 PROTEIN"/>
    <property type="match status" value="1"/>
</dbReference>
<dbReference type="EMBL" id="NRSD01000027">
    <property type="protein sequence ID" value="MBK1646546.1"/>
    <property type="molecule type" value="Genomic_DNA"/>
</dbReference>
<accession>A0A9X0WKS0</accession>
<dbReference type="AlphaFoldDB" id="A0A9X0WKS0"/>
<dbReference type="RefSeq" id="WP_200389366.1">
    <property type="nucleotide sequence ID" value="NZ_NRSD01000027.1"/>
</dbReference>
<dbReference type="PROSITE" id="PS51318">
    <property type="entry name" value="TAT"/>
    <property type="match status" value="1"/>
</dbReference>